<dbReference type="EMBL" id="JABSTQ010011466">
    <property type="protein sequence ID" value="KAG0411036.1"/>
    <property type="molecule type" value="Genomic_DNA"/>
</dbReference>
<proteinExistence type="predicted"/>
<gene>
    <name evidence="1" type="ORF">HPB47_011846</name>
</gene>
<evidence type="ECO:0000313" key="2">
    <source>
        <dbReference type="Proteomes" id="UP000805193"/>
    </source>
</evidence>
<keyword evidence="2" id="KW-1185">Reference proteome</keyword>
<sequence>MDEPEVEEAANQSSKPSESTEKGKSPSQAEGTKAADVTANDPLTPAATPVGTEKDEQGTSTDAPTPAASSETGGGGPDAGAQVNDGVSIVEQDNREY</sequence>
<reference evidence="1 2" key="1">
    <citation type="journal article" date="2020" name="Cell">
        <title>Large-Scale Comparative Analyses of Tick Genomes Elucidate Their Genetic Diversity and Vector Capacities.</title>
        <authorList>
            <consortium name="Tick Genome and Microbiome Consortium (TIGMIC)"/>
            <person name="Jia N."/>
            <person name="Wang J."/>
            <person name="Shi W."/>
            <person name="Du L."/>
            <person name="Sun Y."/>
            <person name="Zhan W."/>
            <person name="Jiang J.F."/>
            <person name="Wang Q."/>
            <person name="Zhang B."/>
            <person name="Ji P."/>
            <person name="Bell-Sakyi L."/>
            <person name="Cui X.M."/>
            <person name="Yuan T.T."/>
            <person name="Jiang B.G."/>
            <person name="Yang W.F."/>
            <person name="Lam T.T."/>
            <person name="Chang Q.C."/>
            <person name="Ding S.J."/>
            <person name="Wang X.J."/>
            <person name="Zhu J.G."/>
            <person name="Ruan X.D."/>
            <person name="Zhao L."/>
            <person name="Wei J.T."/>
            <person name="Ye R.Z."/>
            <person name="Que T.C."/>
            <person name="Du C.H."/>
            <person name="Zhou Y.H."/>
            <person name="Cheng J.X."/>
            <person name="Dai P.F."/>
            <person name="Guo W.B."/>
            <person name="Han X.H."/>
            <person name="Huang E.J."/>
            <person name="Li L.F."/>
            <person name="Wei W."/>
            <person name="Gao Y.C."/>
            <person name="Liu J.Z."/>
            <person name="Shao H.Z."/>
            <person name="Wang X."/>
            <person name="Wang C.C."/>
            <person name="Yang T.C."/>
            <person name="Huo Q.B."/>
            <person name="Li W."/>
            <person name="Chen H.Y."/>
            <person name="Chen S.E."/>
            <person name="Zhou L.G."/>
            <person name="Ni X.B."/>
            <person name="Tian J.H."/>
            <person name="Sheng Y."/>
            <person name="Liu T."/>
            <person name="Pan Y.S."/>
            <person name="Xia L.Y."/>
            <person name="Li J."/>
            <person name="Zhao F."/>
            <person name="Cao W.C."/>
        </authorList>
    </citation>
    <scope>NUCLEOTIDE SEQUENCE [LARGE SCALE GENOMIC DNA]</scope>
    <source>
        <strain evidence="1">Iper-2018</strain>
    </source>
</reference>
<evidence type="ECO:0000313" key="1">
    <source>
        <dbReference type="EMBL" id="KAG0411036.1"/>
    </source>
</evidence>
<accession>A0AC60NV80</accession>
<dbReference type="Proteomes" id="UP000805193">
    <property type="component" value="Unassembled WGS sequence"/>
</dbReference>
<name>A0AC60NV80_IXOPE</name>
<protein>
    <submittedName>
        <fullName evidence="1">Uncharacterized protein</fullName>
    </submittedName>
</protein>
<organism evidence="1 2">
    <name type="scientific">Ixodes persulcatus</name>
    <name type="common">Taiga tick</name>
    <dbReference type="NCBI Taxonomy" id="34615"/>
    <lineage>
        <taxon>Eukaryota</taxon>
        <taxon>Metazoa</taxon>
        <taxon>Ecdysozoa</taxon>
        <taxon>Arthropoda</taxon>
        <taxon>Chelicerata</taxon>
        <taxon>Arachnida</taxon>
        <taxon>Acari</taxon>
        <taxon>Parasitiformes</taxon>
        <taxon>Ixodida</taxon>
        <taxon>Ixodoidea</taxon>
        <taxon>Ixodidae</taxon>
        <taxon>Ixodinae</taxon>
        <taxon>Ixodes</taxon>
    </lineage>
</organism>
<comment type="caution">
    <text evidence="1">The sequence shown here is derived from an EMBL/GenBank/DDBJ whole genome shotgun (WGS) entry which is preliminary data.</text>
</comment>